<sequence>MSLYSPLLMTWKFSILKIALGNKGVEFDKTISIPNDNRPIHYELRTITALVSISESDSNRIESRYSTINISVQLYY</sequence>
<proteinExistence type="predicted"/>
<evidence type="ECO:0000313" key="2">
    <source>
        <dbReference type="Proteomes" id="UP000245383"/>
    </source>
</evidence>
<reference evidence="1 2" key="1">
    <citation type="journal article" date="2018" name="MBio">
        <title>Comparative Genomics Reveals the Core Gene Toolbox for the Fungus-Insect Symbiosis.</title>
        <authorList>
            <person name="Wang Y."/>
            <person name="Stata M."/>
            <person name="Wang W."/>
            <person name="Stajich J.E."/>
            <person name="White M.M."/>
            <person name="Moncalvo J.M."/>
        </authorList>
    </citation>
    <scope>NUCLEOTIDE SEQUENCE [LARGE SCALE GENOMIC DNA]</scope>
    <source>
        <strain evidence="1 2">SWE-8-4</strain>
    </source>
</reference>
<dbReference type="EMBL" id="MBFR01000145">
    <property type="protein sequence ID" value="PVU92898.1"/>
    <property type="molecule type" value="Genomic_DNA"/>
</dbReference>
<evidence type="ECO:0000313" key="1">
    <source>
        <dbReference type="EMBL" id="PVU92898.1"/>
    </source>
</evidence>
<keyword evidence="2" id="KW-1185">Reference proteome</keyword>
<gene>
    <name evidence="1" type="ORF">BB561_003548</name>
</gene>
<comment type="caution">
    <text evidence="1">The sequence shown here is derived from an EMBL/GenBank/DDBJ whole genome shotgun (WGS) entry which is preliminary data.</text>
</comment>
<name>A0A2T9YKP3_9FUNG</name>
<protein>
    <submittedName>
        <fullName evidence="1">Uncharacterized protein</fullName>
    </submittedName>
</protein>
<dbReference type="AlphaFoldDB" id="A0A2T9YKP3"/>
<accession>A0A2T9YKP3</accession>
<dbReference type="Proteomes" id="UP000245383">
    <property type="component" value="Unassembled WGS sequence"/>
</dbReference>
<organism evidence="1 2">
    <name type="scientific">Smittium simulii</name>
    <dbReference type="NCBI Taxonomy" id="133385"/>
    <lineage>
        <taxon>Eukaryota</taxon>
        <taxon>Fungi</taxon>
        <taxon>Fungi incertae sedis</taxon>
        <taxon>Zoopagomycota</taxon>
        <taxon>Kickxellomycotina</taxon>
        <taxon>Harpellomycetes</taxon>
        <taxon>Harpellales</taxon>
        <taxon>Legeriomycetaceae</taxon>
        <taxon>Smittium</taxon>
    </lineage>
</organism>